<reference evidence="4" key="1">
    <citation type="journal article" date="2014" name="Front. Microbiol.">
        <title>High frequency of phylogenetically diverse reductive dehalogenase-homologous genes in deep subseafloor sedimentary metagenomes.</title>
        <authorList>
            <person name="Kawai M."/>
            <person name="Futagami T."/>
            <person name="Toyoda A."/>
            <person name="Takaki Y."/>
            <person name="Nishi S."/>
            <person name="Hori S."/>
            <person name="Arai W."/>
            <person name="Tsubouchi T."/>
            <person name="Morono Y."/>
            <person name="Uchiyama I."/>
            <person name="Ito T."/>
            <person name="Fujiyama A."/>
            <person name="Inagaki F."/>
            <person name="Takami H."/>
        </authorList>
    </citation>
    <scope>NUCLEOTIDE SEQUENCE</scope>
    <source>
        <strain evidence="4">Expedition CK06-06</strain>
    </source>
</reference>
<dbReference type="GO" id="GO:0005777">
    <property type="term" value="C:peroxisome"/>
    <property type="evidence" value="ECO:0007669"/>
    <property type="project" value="TreeGrafter"/>
</dbReference>
<organism evidence="4">
    <name type="scientific">marine sediment metagenome</name>
    <dbReference type="NCBI Taxonomy" id="412755"/>
    <lineage>
        <taxon>unclassified sequences</taxon>
        <taxon>metagenomes</taxon>
        <taxon>ecological metagenomes</taxon>
    </lineage>
</organism>
<sequence>MVMKYWGSERLYHHTAPVNMIYGLHEALRIVAEERLEARWKRHMEVHKALKAGLEGLGLTYIADRDHQLAMLNAVATPEGVDEGAVRKALLEKFSIEIGGGLGDFKGKAWRIGIMGESATQKHVSTLLSALKELLPAG</sequence>
<comment type="caution">
    <text evidence="4">The sequence shown here is derived from an EMBL/GenBank/DDBJ whole genome shotgun (WGS) entry which is preliminary data.</text>
</comment>
<evidence type="ECO:0000259" key="3">
    <source>
        <dbReference type="Pfam" id="PF00266"/>
    </source>
</evidence>
<evidence type="ECO:0000313" key="4">
    <source>
        <dbReference type="EMBL" id="GAI80314.1"/>
    </source>
</evidence>
<dbReference type="Pfam" id="PF00266">
    <property type="entry name" value="Aminotran_5"/>
    <property type="match status" value="1"/>
</dbReference>
<dbReference type="InterPro" id="IPR015421">
    <property type="entry name" value="PyrdxlP-dep_Trfase_major"/>
</dbReference>
<dbReference type="InterPro" id="IPR015422">
    <property type="entry name" value="PyrdxlP-dep_Trfase_small"/>
</dbReference>
<name>X1TJU1_9ZZZZ</name>
<keyword evidence="2" id="KW-0663">Pyridoxal phosphate</keyword>
<evidence type="ECO:0000256" key="2">
    <source>
        <dbReference type="ARBA" id="ARBA00022898"/>
    </source>
</evidence>
<feature type="domain" description="Aminotransferase class V" evidence="3">
    <location>
        <begin position="10"/>
        <end position="101"/>
    </location>
</feature>
<dbReference type="GO" id="GO:0004760">
    <property type="term" value="F:L-serine-pyruvate transaminase activity"/>
    <property type="evidence" value="ECO:0007669"/>
    <property type="project" value="TreeGrafter"/>
</dbReference>
<proteinExistence type="predicted"/>
<accession>X1TJU1</accession>
<evidence type="ECO:0000256" key="1">
    <source>
        <dbReference type="ARBA" id="ARBA00001933"/>
    </source>
</evidence>
<dbReference type="InterPro" id="IPR000192">
    <property type="entry name" value="Aminotrans_V_dom"/>
</dbReference>
<dbReference type="SUPFAM" id="SSF53383">
    <property type="entry name" value="PLP-dependent transferases"/>
    <property type="match status" value="1"/>
</dbReference>
<dbReference type="EMBL" id="BARW01014817">
    <property type="protein sequence ID" value="GAI80314.1"/>
    <property type="molecule type" value="Genomic_DNA"/>
</dbReference>
<comment type="cofactor">
    <cofactor evidence="1">
        <name>pyridoxal 5'-phosphate</name>
        <dbReference type="ChEBI" id="CHEBI:597326"/>
    </cofactor>
</comment>
<dbReference type="PANTHER" id="PTHR21152">
    <property type="entry name" value="AMINOTRANSFERASE CLASS V"/>
    <property type="match status" value="1"/>
</dbReference>
<dbReference type="Gene3D" id="3.90.1150.10">
    <property type="entry name" value="Aspartate Aminotransferase, domain 1"/>
    <property type="match status" value="1"/>
</dbReference>
<dbReference type="InterPro" id="IPR015424">
    <property type="entry name" value="PyrdxlP-dep_Trfase"/>
</dbReference>
<dbReference type="GO" id="GO:0008453">
    <property type="term" value="F:alanine-glyoxylate transaminase activity"/>
    <property type="evidence" value="ECO:0007669"/>
    <property type="project" value="TreeGrafter"/>
</dbReference>
<protein>
    <recommendedName>
        <fullName evidence="3">Aminotransferase class V domain-containing protein</fullName>
    </recommendedName>
</protein>
<dbReference type="AlphaFoldDB" id="X1TJU1"/>
<dbReference type="GO" id="GO:0019265">
    <property type="term" value="P:glycine biosynthetic process, by transamination of glyoxylate"/>
    <property type="evidence" value="ECO:0007669"/>
    <property type="project" value="TreeGrafter"/>
</dbReference>
<dbReference type="PANTHER" id="PTHR21152:SF40">
    <property type="entry name" value="ALANINE--GLYOXYLATE AMINOTRANSFERASE"/>
    <property type="match status" value="1"/>
</dbReference>
<gene>
    <name evidence="4" type="ORF">S12H4_26164</name>
</gene>
<dbReference type="Gene3D" id="3.40.640.10">
    <property type="entry name" value="Type I PLP-dependent aspartate aminotransferase-like (Major domain)"/>
    <property type="match status" value="1"/>
</dbReference>